<dbReference type="EMBL" id="KK106811">
    <property type="protein sequence ID" value="KIY91331.1"/>
    <property type="molecule type" value="Genomic_DNA"/>
</dbReference>
<feature type="transmembrane region" description="Helical" evidence="1">
    <location>
        <begin position="59"/>
        <end position="78"/>
    </location>
</feature>
<protein>
    <submittedName>
        <fullName evidence="2">Uncharacterized protein</fullName>
    </submittedName>
</protein>
<dbReference type="RefSeq" id="XP_013890351.1">
    <property type="nucleotide sequence ID" value="XM_014034897.1"/>
</dbReference>
<dbReference type="AlphaFoldDB" id="A0A0D2LMQ3"/>
<dbReference type="Proteomes" id="UP000054498">
    <property type="component" value="Unassembled WGS sequence"/>
</dbReference>
<dbReference type="GeneID" id="25734413"/>
<keyword evidence="1" id="KW-0472">Membrane</keyword>
<keyword evidence="3" id="KW-1185">Reference proteome</keyword>
<sequence>LFAAQAGGAQDEAAIRKSVAAMRNMSDSQVEMMAKAASVLSKGAARARAARDWLASRQALVVALAVLLLAVLLRWLGIL</sequence>
<accession>A0A0D2LMQ3</accession>
<name>A0A0D2LMQ3_9CHLO</name>
<proteinExistence type="predicted"/>
<evidence type="ECO:0000313" key="2">
    <source>
        <dbReference type="EMBL" id="KIY91331.1"/>
    </source>
</evidence>
<evidence type="ECO:0000256" key="1">
    <source>
        <dbReference type="SAM" id="Phobius"/>
    </source>
</evidence>
<evidence type="ECO:0000313" key="3">
    <source>
        <dbReference type="Proteomes" id="UP000054498"/>
    </source>
</evidence>
<reference evidence="2 3" key="1">
    <citation type="journal article" date="2013" name="BMC Genomics">
        <title>Reconstruction of the lipid metabolism for the microalga Monoraphidium neglectum from its genome sequence reveals characteristics suitable for biofuel production.</title>
        <authorList>
            <person name="Bogen C."/>
            <person name="Al-Dilaimi A."/>
            <person name="Albersmeier A."/>
            <person name="Wichmann J."/>
            <person name="Grundmann M."/>
            <person name="Rupp O."/>
            <person name="Lauersen K.J."/>
            <person name="Blifernez-Klassen O."/>
            <person name="Kalinowski J."/>
            <person name="Goesmann A."/>
            <person name="Mussgnug J.H."/>
            <person name="Kruse O."/>
        </authorList>
    </citation>
    <scope>NUCLEOTIDE SEQUENCE [LARGE SCALE GENOMIC DNA]</scope>
    <source>
        <strain evidence="2 3">SAG 48.87</strain>
    </source>
</reference>
<organism evidence="2 3">
    <name type="scientific">Monoraphidium neglectum</name>
    <dbReference type="NCBI Taxonomy" id="145388"/>
    <lineage>
        <taxon>Eukaryota</taxon>
        <taxon>Viridiplantae</taxon>
        <taxon>Chlorophyta</taxon>
        <taxon>core chlorophytes</taxon>
        <taxon>Chlorophyceae</taxon>
        <taxon>CS clade</taxon>
        <taxon>Sphaeropleales</taxon>
        <taxon>Selenastraceae</taxon>
        <taxon>Monoraphidium</taxon>
    </lineage>
</organism>
<keyword evidence="1" id="KW-0812">Transmembrane</keyword>
<gene>
    <name evidence="2" type="ORF">MNEG_16634</name>
</gene>
<feature type="non-terminal residue" evidence="2">
    <location>
        <position position="1"/>
    </location>
</feature>
<keyword evidence="1" id="KW-1133">Transmembrane helix</keyword>
<dbReference type="KEGG" id="mng:MNEG_16634"/>